<dbReference type="AlphaFoldDB" id="A0A938BMZ8"/>
<organism evidence="3 4">
    <name type="scientific">Candidatus Tanganyikabacteria bacterium</name>
    <dbReference type="NCBI Taxonomy" id="2961651"/>
    <lineage>
        <taxon>Bacteria</taxon>
        <taxon>Bacillati</taxon>
        <taxon>Candidatus Sericytochromatia</taxon>
        <taxon>Candidatus Tanganyikabacteria</taxon>
    </lineage>
</organism>
<accession>A0A938BMZ8</accession>
<proteinExistence type="predicted"/>
<dbReference type="Pfam" id="PF01344">
    <property type="entry name" value="Kelch_1"/>
    <property type="match status" value="4"/>
</dbReference>
<feature type="non-terminal residue" evidence="3">
    <location>
        <position position="732"/>
    </location>
</feature>
<dbReference type="Gene3D" id="2.60.40.10">
    <property type="entry name" value="Immunoglobulins"/>
    <property type="match status" value="2"/>
</dbReference>
<comment type="caution">
    <text evidence="3">The sequence shown here is derived from an EMBL/GenBank/DDBJ whole genome shotgun (WGS) entry which is preliminary data.</text>
</comment>
<dbReference type="InterPro" id="IPR013783">
    <property type="entry name" value="Ig-like_fold"/>
</dbReference>
<evidence type="ECO:0008006" key="5">
    <source>
        <dbReference type="Google" id="ProtNLM"/>
    </source>
</evidence>
<dbReference type="InterPro" id="IPR015915">
    <property type="entry name" value="Kelch-typ_b-propeller"/>
</dbReference>
<evidence type="ECO:0000313" key="4">
    <source>
        <dbReference type="Proteomes" id="UP000703893"/>
    </source>
</evidence>
<reference evidence="3 4" key="1">
    <citation type="submission" date="2019-03" db="EMBL/GenBank/DDBJ databases">
        <title>Lake Tanganyika Metagenome-Assembled Genomes (MAGs).</title>
        <authorList>
            <person name="Tran P."/>
        </authorList>
    </citation>
    <scope>NUCLEOTIDE SEQUENCE [LARGE SCALE GENOMIC DNA]</scope>
    <source>
        <strain evidence="3">K_DeepCast_65m_m2_236</strain>
    </source>
</reference>
<dbReference type="EMBL" id="VGJX01000338">
    <property type="protein sequence ID" value="MBM3274818.1"/>
    <property type="molecule type" value="Genomic_DNA"/>
</dbReference>
<dbReference type="InterPro" id="IPR006652">
    <property type="entry name" value="Kelch_1"/>
</dbReference>
<dbReference type="PANTHER" id="PTHR24412:SF441">
    <property type="entry name" value="KELCH-LIKE PROTEIN 28"/>
    <property type="match status" value="1"/>
</dbReference>
<evidence type="ECO:0000313" key="3">
    <source>
        <dbReference type="EMBL" id="MBM3274818.1"/>
    </source>
</evidence>
<dbReference type="PANTHER" id="PTHR24412">
    <property type="entry name" value="KELCH PROTEIN"/>
    <property type="match status" value="1"/>
</dbReference>
<dbReference type="SUPFAM" id="SSF81296">
    <property type="entry name" value="E set domains"/>
    <property type="match status" value="1"/>
</dbReference>
<gene>
    <name evidence="3" type="ORF">FJZ00_06675</name>
</gene>
<protein>
    <recommendedName>
        <fullName evidence="5">IPT/TIG domain-containing protein</fullName>
    </recommendedName>
</protein>
<name>A0A938BMZ8_9BACT</name>
<evidence type="ECO:0000256" key="1">
    <source>
        <dbReference type="ARBA" id="ARBA00022441"/>
    </source>
</evidence>
<dbReference type="InterPro" id="IPR014756">
    <property type="entry name" value="Ig_E-set"/>
</dbReference>
<keyword evidence="2" id="KW-0677">Repeat</keyword>
<dbReference type="Gene3D" id="2.120.10.80">
    <property type="entry name" value="Kelch-type beta propeller"/>
    <property type="match status" value="2"/>
</dbReference>
<evidence type="ECO:0000256" key="2">
    <source>
        <dbReference type="ARBA" id="ARBA00022737"/>
    </source>
</evidence>
<keyword evidence="1" id="KW-0880">Kelch repeat</keyword>
<dbReference type="Proteomes" id="UP000703893">
    <property type="component" value="Unassembled WGS sequence"/>
</dbReference>
<dbReference type="SUPFAM" id="SSF117281">
    <property type="entry name" value="Kelch motif"/>
    <property type="match status" value="2"/>
</dbReference>
<sequence>MTAIGTIHGMLRRLASLRSQALLPASATVLLLALATVLLLAAAGCALLASPPRLTGPGPVPGDSHGAAVATGVSARLDEGQAESLPQGALASGKGQVAITVVWPVRPPGYRGQFIPDSTTRVLFDVVTGSNGFVASQSVNRPPTATSSIASFELDAGTYKLNVYAQLGAAASPSATATASSGFEVVAGARKSLGLTLSPVFPPALSGLSAGSGLAGDALTLNGTNLGLSWVATPTVKFSGNGGASVSATVSAMTPTSLTVTVPAEFVTGPIDVTVDGLKVTSGTFVAGSLRFWAIRPAPASASDTITLEGEFGGSATVNFPGNVTAPATILGPNRAKVVVPAGATAGSLTVTGGGNTTTALPFRAPSYSLGLGSLFQTGYPQADGALQSTTIQTARHQFGSAVIGKYLYILGGDNGNLNSVERATIDAAGNLSDFSTVIGVTLVTARAVFGTAVIGNYLYVFGGNAGGSHLNSVERAPIDGSGSLGAFSTVNGVTLVTGRQTFGSAVIGSYLYIFGGSSGGDFLASVERAPIDAAGNLGAFAVVNGVTLTTGRSEPGVEIIGNSVYLLGGNNGVNLASVERATIDGSGNLGNFAVVGGVTLASARRTFQSARLGNYLYILGGVGASVLTSVERALIDGSGNLGTFSSVAGVNLAVPRGYFGSAIIGNSLYAFGGYNDSGLLTSVERAGLNASGTLGSFTSGSLSLAVARANQAVAVAGNSLFVLGGSAERDL</sequence>